<sequence length="63" mass="7080">MPSRTEMVLRVPVHGYAKRVDDAVARAMAILRARDDPHLGEASPVPTVPMSQMKRRVSPRDTR</sequence>
<dbReference type="EMBL" id="JACHWB010000006">
    <property type="protein sequence ID" value="MBB3020952.1"/>
    <property type="molecule type" value="Genomic_DNA"/>
</dbReference>
<keyword evidence="3" id="KW-1185">Reference proteome</keyword>
<evidence type="ECO:0000313" key="3">
    <source>
        <dbReference type="Proteomes" id="UP000532010"/>
    </source>
</evidence>
<organism evidence="2 3">
    <name type="scientific">Microvirga lupini</name>
    <dbReference type="NCBI Taxonomy" id="420324"/>
    <lineage>
        <taxon>Bacteria</taxon>
        <taxon>Pseudomonadati</taxon>
        <taxon>Pseudomonadota</taxon>
        <taxon>Alphaproteobacteria</taxon>
        <taxon>Hyphomicrobiales</taxon>
        <taxon>Methylobacteriaceae</taxon>
        <taxon>Microvirga</taxon>
    </lineage>
</organism>
<dbReference type="AlphaFoldDB" id="A0A7W4VPJ8"/>
<reference evidence="2 3" key="1">
    <citation type="submission" date="2020-08" db="EMBL/GenBank/DDBJ databases">
        <title>The Agave Microbiome: Exploring the role of microbial communities in plant adaptations to desert environments.</title>
        <authorList>
            <person name="Partida-Martinez L.P."/>
        </authorList>
    </citation>
    <scope>NUCLEOTIDE SEQUENCE [LARGE SCALE GENOMIC DNA]</scope>
    <source>
        <strain evidence="2 3">AT3.9</strain>
    </source>
</reference>
<protein>
    <submittedName>
        <fullName evidence="2">Uncharacterized protein</fullName>
    </submittedName>
</protein>
<gene>
    <name evidence="2" type="ORF">FHR70_004040</name>
</gene>
<comment type="caution">
    <text evidence="2">The sequence shown here is derived from an EMBL/GenBank/DDBJ whole genome shotgun (WGS) entry which is preliminary data.</text>
</comment>
<feature type="region of interest" description="Disordered" evidence="1">
    <location>
        <begin position="37"/>
        <end position="63"/>
    </location>
</feature>
<accession>A0A7W4VPJ8</accession>
<evidence type="ECO:0000313" key="2">
    <source>
        <dbReference type="EMBL" id="MBB3020952.1"/>
    </source>
</evidence>
<evidence type="ECO:0000256" key="1">
    <source>
        <dbReference type="SAM" id="MobiDB-lite"/>
    </source>
</evidence>
<proteinExistence type="predicted"/>
<name>A0A7W4VPJ8_9HYPH</name>
<dbReference type="Proteomes" id="UP000532010">
    <property type="component" value="Unassembled WGS sequence"/>
</dbReference>